<dbReference type="InterPro" id="IPR052893">
    <property type="entry name" value="TCS_response_regulator"/>
</dbReference>
<dbReference type="SMART" id="SM00448">
    <property type="entry name" value="REC"/>
    <property type="match status" value="1"/>
</dbReference>
<dbReference type="Proteomes" id="UP001597369">
    <property type="component" value="Unassembled WGS sequence"/>
</dbReference>
<dbReference type="CDD" id="cd00156">
    <property type="entry name" value="REC"/>
    <property type="match status" value="1"/>
</dbReference>
<gene>
    <name evidence="3" type="ORF">ACFSKU_00425</name>
</gene>
<evidence type="ECO:0000256" key="1">
    <source>
        <dbReference type="PROSITE-ProRule" id="PRU00169"/>
    </source>
</evidence>
<comment type="caution">
    <text evidence="3">The sequence shown here is derived from an EMBL/GenBank/DDBJ whole genome shotgun (WGS) entry which is preliminary data.</text>
</comment>
<dbReference type="PANTHER" id="PTHR44520">
    <property type="entry name" value="RESPONSE REGULATOR RCP1-RELATED"/>
    <property type="match status" value="1"/>
</dbReference>
<dbReference type="SUPFAM" id="SSF52172">
    <property type="entry name" value="CheY-like"/>
    <property type="match status" value="1"/>
</dbReference>
<organism evidence="3 4">
    <name type="scientific">Pontibacter silvestris</name>
    <dbReference type="NCBI Taxonomy" id="2305183"/>
    <lineage>
        <taxon>Bacteria</taxon>
        <taxon>Pseudomonadati</taxon>
        <taxon>Bacteroidota</taxon>
        <taxon>Cytophagia</taxon>
        <taxon>Cytophagales</taxon>
        <taxon>Hymenobacteraceae</taxon>
        <taxon>Pontibacter</taxon>
    </lineage>
</organism>
<evidence type="ECO:0000313" key="3">
    <source>
        <dbReference type="EMBL" id="MFD2065332.1"/>
    </source>
</evidence>
<protein>
    <submittedName>
        <fullName evidence="3">Response regulator</fullName>
    </submittedName>
</protein>
<reference evidence="4" key="1">
    <citation type="journal article" date="2019" name="Int. J. Syst. Evol. Microbiol.">
        <title>The Global Catalogue of Microorganisms (GCM) 10K type strain sequencing project: providing services to taxonomists for standard genome sequencing and annotation.</title>
        <authorList>
            <consortium name="The Broad Institute Genomics Platform"/>
            <consortium name="The Broad Institute Genome Sequencing Center for Infectious Disease"/>
            <person name="Wu L."/>
            <person name="Ma J."/>
        </authorList>
    </citation>
    <scope>NUCLEOTIDE SEQUENCE [LARGE SCALE GENOMIC DNA]</scope>
    <source>
        <strain evidence="4">JCM 16545</strain>
    </source>
</reference>
<dbReference type="Gene3D" id="3.40.50.2300">
    <property type="match status" value="1"/>
</dbReference>
<feature type="domain" description="Response regulatory" evidence="2">
    <location>
        <begin position="4"/>
        <end position="130"/>
    </location>
</feature>
<dbReference type="RefSeq" id="WP_229962327.1">
    <property type="nucleotide sequence ID" value="NZ_JAJJWI010000021.1"/>
</dbReference>
<dbReference type="EMBL" id="JBHUHV010000001">
    <property type="protein sequence ID" value="MFD2065332.1"/>
    <property type="molecule type" value="Genomic_DNA"/>
</dbReference>
<dbReference type="PROSITE" id="PS50110">
    <property type="entry name" value="RESPONSE_REGULATORY"/>
    <property type="match status" value="1"/>
</dbReference>
<dbReference type="Pfam" id="PF00072">
    <property type="entry name" value="Response_reg"/>
    <property type="match status" value="1"/>
</dbReference>
<dbReference type="InterPro" id="IPR001789">
    <property type="entry name" value="Sig_transdc_resp-reg_receiver"/>
</dbReference>
<proteinExistence type="predicted"/>
<accession>A0ABW4WRP1</accession>
<feature type="modified residue" description="4-aspartylphosphate" evidence="1">
    <location>
        <position position="60"/>
    </location>
</feature>
<dbReference type="PANTHER" id="PTHR44520:SF2">
    <property type="entry name" value="RESPONSE REGULATOR RCP1"/>
    <property type="match status" value="1"/>
</dbReference>
<dbReference type="InterPro" id="IPR011006">
    <property type="entry name" value="CheY-like_superfamily"/>
</dbReference>
<evidence type="ECO:0000313" key="4">
    <source>
        <dbReference type="Proteomes" id="UP001597369"/>
    </source>
</evidence>
<evidence type="ECO:0000259" key="2">
    <source>
        <dbReference type="PROSITE" id="PS50110"/>
    </source>
</evidence>
<keyword evidence="1" id="KW-0597">Phosphoprotein</keyword>
<keyword evidence="4" id="KW-1185">Reference proteome</keyword>
<name>A0ABW4WRP1_9BACT</name>
<sequence length="130" mass="15278">MLKRAFIIDDDEISLFLTEAILEEENIAKEYQSYQYAQDALNDIIEGLEVEKIPDIIFLDLNMPLMSGWSFLNRLLPYENQLEEKCSIYILTSSVDIEEEEKAKGYRLVKGFLHKPLEESSVQEIKQHYR</sequence>